<dbReference type="STRING" id="70415.A0A5S6R0W9"/>
<keyword evidence="4" id="KW-0863">Zinc-finger</keyword>
<dbReference type="PANTHER" id="PTHR46283">
    <property type="entry name" value="E3 UBIQUITIN-PROTEIN LIGASE MARCH5"/>
    <property type="match status" value="1"/>
</dbReference>
<dbReference type="PROSITE" id="PS51292">
    <property type="entry name" value="ZF_RING_CH"/>
    <property type="match status" value="1"/>
</dbReference>
<evidence type="ECO:0000256" key="3">
    <source>
        <dbReference type="ARBA" id="ARBA00022723"/>
    </source>
</evidence>
<sequence length="497" mass="55599">MGETSRSLSNLDSSTENPEADLPICYICHCGPLDDPGAKWINPCGCRGDVKWVHEHCLRRWICEKQEGNTLRQVNCQLCGFQYRIRYPSSGVFLVFLQAVDSYLGKVCPLILCSIICGSVYWLCVTHGALTIIQIYGHECGICWMKTLEPFVLLGWLAGIPSVLIASQIFPWEEKLVKVLQKCLHPREPPTSVPPVSSRSSGRLFCYALLLPTIACGVGKLLFGNVTKNPLKRALLGGAVTVLCKSLCVIYYKYNQLSRFRNSIILNFDDTDEDPLQSLCCVRSNIWRNFSLPFTRSAFDGNELCCLRTVLCAKQELVNDLFSSTNSKKFGCEHAGCTQVFSNENEYQGHCLSTHSFKCISCTRTYPSAHLLDLHITENHDPMQTVTSFHCFVPSCPDVFPSQHDRRDHCITIHKFPSDFRYDSFCRKKQNTETCEASTSSSSSQGHTAQQLPRGGRVPSRVTFGRASRCFGRSTRTHSQPDATSASSDEPTSMDTS</sequence>
<evidence type="ECO:0000256" key="5">
    <source>
        <dbReference type="ARBA" id="ARBA00022833"/>
    </source>
</evidence>
<dbReference type="Gene3D" id="3.30.40.10">
    <property type="entry name" value="Zinc/RING finger domain, C3HC4 (zinc finger)"/>
    <property type="match status" value="1"/>
</dbReference>
<keyword evidence="7 13" id="KW-0472">Membrane</keyword>
<dbReference type="AlphaFoldDB" id="A0A5S6R0W9"/>
<accession>A0A5S6R0W9</accession>
<evidence type="ECO:0000259" key="14">
    <source>
        <dbReference type="PROSITE" id="PS51292"/>
    </source>
</evidence>
<dbReference type="InterPro" id="IPR013087">
    <property type="entry name" value="Znf_C2H2_type"/>
</dbReference>
<evidence type="ECO:0000256" key="7">
    <source>
        <dbReference type="ARBA" id="ARBA00023136"/>
    </source>
</evidence>
<reference evidence="16" key="1">
    <citation type="submission" date="2019-12" db="UniProtKB">
        <authorList>
            <consortium name="WormBaseParasite"/>
        </authorList>
    </citation>
    <scope>IDENTIFICATION</scope>
</reference>
<dbReference type="InterPro" id="IPR011016">
    <property type="entry name" value="Znf_RING-CH"/>
</dbReference>
<dbReference type="SMART" id="SM00744">
    <property type="entry name" value="RINGv"/>
    <property type="match status" value="1"/>
</dbReference>
<evidence type="ECO:0000256" key="8">
    <source>
        <dbReference type="ARBA" id="ARBA00040151"/>
    </source>
</evidence>
<comment type="subcellular location">
    <subcellularLocation>
        <location evidence="1">Membrane</location>
        <topology evidence="1">Multi-pass membrane protein</topology>
    </subcellularLocation>
</comment>
<feature type="transmembrane region" description="Helical" evidence="13">
    <location>
        <begin position="110"/>
        <end position="133"/>
    </location>
</feature>
<evidence type="ECO:0000256" key="12">
    <source>
        <dbReference type="SAM" id="MobiDB-lite"/>
    </source>
</evidence>
<evidence type="ECO:0000256" key="6">
    <source>
        <dbReference type="ARBA" id="ARBA00022989"/>
    </source>
</evidence>
<dbReference type="SUPFAM" id="SSF57850">
    <property type="entry name" value="RING/U-box"/>
    <property type="match status" value="1"/>
</dbReference>
<evidence type="ECO:0000256" key="10">
    <source>
        <dbReference type="ARBA" id="ARBA00043185"/>
    </source>
</evidence>
<dbReference type="GO" id="GO:0016020">
    <property type="term" value="C:membrane"/>
    <property type="evidence" value="ECO:0007669"/>
    <property type="project" value="UniProtKB-SubCell"/>
</dbReference>
<evidence type="ECO:0000256" key="4">
    <source>
        <dbReference type="ARBA" id="ARBA00022771"/>
    </source>
</evidence>
<feature type="compositionally biased region" description="Polar residues" evidence="12">
    <location>
        <begin position="477"/>
        <end position="497"/>
    </location>
</feature>
<dbReference type="Pfam" id="PF12906">
    <property type="entry name" value="RINGv"/>
    <property type="match status" value="1"/>
</dbReference>
<proteinExistence type="predicted"/>
<evidence type="ECO:0000313" key="16">
    <source>
        <dbReference type="WBParaSite" id="TMUE_3000013068.1"/>
    </source>
</evidence>
<dbReference type="InterPro" id="IPR013083">
    <property type="entry name" value="Znf_RING/FYVE/PHD"/>
</dbReference>
<name>A0A5S6R0W9_TRIMR</name>
<evidence type="ECO:0000256" key="11">
    <source>
        <dbReference type="ARBA" id="ARBA00043231"/>
    </source>
</evidence>
<keyword evidence="6 13" id="KW-1133">Transmembrane helix</keyword>
<dbReference type="SMART" id="SM00355">
    <property type="entry name" value="ZnF_C2H2"/>
    <property type="match status" value="3"/>
</dbReference>
<feature type="transmembrane region" description="Helical" evidence="13">
    <location>
        <begin position="204"/>
        <end position="223"/>
    </location>
</feature>
<protein>
    <recommendedName>
        <fullName evidence="8">E3 ubiquitin-protein ligase MARCHF5</fullName>
    </recommendedName>
    <alternativeName>
        <fullName evidence="10">Membrane-associated RING finger protein 5</fullName>
    </alternativeName>
    <alternativeName>
        <fullName evidence="9">Membrane-associated RING-CH protein V</fullName>
    </alternativeName>
    <alternativeName>
        <fullName evidence="11">RING-type E3 ubiquitin transferase MARCHF5</fullName>
    </alternativeName>
</protein>
<feature type="domain" description="RING-CH-type" evidence="14">
    <location>
        <begin position="17"/>
        <end position="86"/>
    </location>
</feature>
<dbReference type="GO" id="GO:0008270">
    <property type="term" value="F:zinc ion binding"/>
    <property type="evidence" value="ECO:0007669"/>
    <property type="project" value="UniProtKB-KW"/>
</dbReference>
<feature type="transmembrane region" description="Helical" evidence="13">
    <location>
        <begin position="235"/>
        <end position="254"/>
    </location>
</feature>
<evidence type="ECO:0000313" key="15">
    <source>
        <dbReference type="Proteomes" id="UP000046395"/>
    </source>
</evidence>
<keyword evidence="15" id="KW-1185">Reference proteome</keyword>
<keyword evidence="5" id="KW-0862">Zinc</keyword>
<feature type="transmembrane region" description="Helical" evidence="13">
    <location>
        <begin position="153"/>
        <end position="172"/>
    </location>
</feature>
<evidence type="ECO:0000256" key="1">
    <source>
        <dbReference type="ARBA" id="ARBA00004141"/>
    </source>
</evidence>
<dbReference type="WBParaSite" id="TMUE_3000013068.1">
    <property type="protein sequence ID" value="TMUE_3000013068.1"/>
    <property type="gene ID" value="WBGene00292090"/>
</dbReference>
<dbReference type="Proteomes" id="UP000046395">
    <property type="component" value="Unassembled WGS sequence"/>
</dbReference>
<evidence type="ECO:0000256" key="9">
    <source>
        <dbReference type="ARBA" id="ARBA00043044"/>
    </source>
</evidence>
<keyword evidence="3" id="KW-0479">Metal-binding</keyword>
<evidence type="ECO:0000256" key="2">
    <source>
        <dbReference type="ARBA" id="ARBA00022692"/>
    </source>
</evidence>
<dbReference type="PROSITE" id="PS00028">
    <property type="entry name" value="ZINC_FINGER_C2H2_1"/>
    <property type="match status" value="2"/>
</dbReference>
<evidence type="ECO:0000256" key="13">
    <source>
        <dbReference type="SAM" id="Phobius"/>
    </source>
</evidence>
<feature type="region of interest" description="Disordered" evidence="12">
    <location>
        <begin position="437"/>
        <end position="497"/>
    </location>
</feature>
<keyword evidence="2 13" id="KW-0812">Transmembrane</keyword>
<organism evidence="15 16">
    <name type="scientific">Trichuris muris</name>
    <name type="common">Mouse whipworm</name>
    <dbReference type="NCBI Taxonomy" id="70415"/>
    <lineage>
        <taxon>Eukaryota</taxon>
        <taxon>Metazoa</taxon>
        <taxon>Ecdysozoa</taxon>
        <taxon>Nematoda</taxon>
        <taxon>Enoplea</taxon>
        <taxon>Dorylaimia</taxon>
        <taxon>Trichinellida</taxon>
        <taxon>Trichuridae</taxon>
        <taxon>Trichuris</taxon>
    </lineage>
</organism>